<keyword evidence="1" id="KW-1133">Transmembrane helix</keyword>
<gene>
    <name evidence="2" type="ORF">PVAP13_2NG047975</name>
</gene>
<proteinExistence type="predicted"/>
<accession>A0A8T0V516</accession>
<dbReference type="EMBL" id="CM029040">
    <property type="protein sequence ID" value="KAG2631801.1"/>
    <property type="molecule type" value="Genomic_DNA"/>
</dbReference>
<keyword evidence="1" id="KW-0812">Transmembrane</keyword>
<reference evidence="2" key="1">
    <citation type="submission" date="2020-05" db="EMBL/GenBank/DDBJ databases">
        <title>WGS assembly of Panicum virgatum.</title>
        <authorList>
            <person name="Lovell J.T."/>
            <person name="Jenkins J."/>
            <person name="Shu S."/>
            <person name="Juenger T.E."/>
            <person name="Schmutz J."/>
        </authorList>
    </citation>
    <scope>NUCLEOTIDE SEQUENCE</scope>
    <source>
        <strain evidence="2">AP13</strain>
    </source>
</reference>
<name>A0A8T0V516_PANVG</name>
<feature type="transmembrane region" description="Helical" evidence="1">
    <location>
        <begin position="34"/>
        <end position="59"/>
    </location>
</feature>
<dbReference type="Proteomes" id="UP000823388">
    <property type="component" value="Chromosome 2N"/>
</dbReference>
<keyword evidence="3" id="KW-1185">Reference proteome</keyword>
<protein>
    <submittedName>
        <fullName evidence="2">Uncharacterized protein</fullName>
    </submittedName>
</protein>
<comment type="caution">
    <text evidence="2">The sequence shown here is derived from an EMBL/GenBank/DDBJ whole genome shotgun (WGS) entry which is preliminary data.</text>
</comment>
<evidence type="ECO:0000256" key="1">
    <source>
        <dbReference type="SAM" id="Phobius"/>
    </source>
</evidence>
<evidence type="ECO:0000313" key="3">
    <source>
        <dbReference type="Proteomes" id="UP000823388"/>
    </source>
</evidence>
<keyword evidence="1" id="KW-0472">Membrane</keyword>
<dbReference type="AlphaFoldDB" id="A0A8T0V516"/>
<sequence length="97" mass="10989">MESNPKLKKSVVKYFISQFELPTHINRWSSTRSLCCLVVAATISMHLFYWGSLVCAFIHSSPCCFCWSHPRLALFGAVEFALDATRSVKRGQGCKEQ</sequence>
<evidence type="ECO:0000313" key="2">
    <source>
        <dbReference type="EMBL" id="KAG2631801.1"/>
    </source>
</evidence>
<organism evidence="2 3">
    <name type="scientific">Panicum virgatum</name>
    <name type="common">Blackwell switchgrass</name>
    <dbReference type="NCBI Taxonomy" id="38727"/>
    <lineage>
        <taxon>Eukaryota</taxon>
        <taxon>Viridiplantae</taxon>
        <taxon>Streptophyta</taxon>
        <taxon>Embryophyta</taxon>
        <taxon>Tracheophyta</taxon>
        <taxon>Spermatophyta</taxon>
        <taxon>Magnoliopsida</taxon>
        <taxon>Liliopsida</taxon>
        <taxon>Poales</taxon>
        <taxon>Poaceae</taxon>
        <taxon>PACMAD clade</taxon>
        <taxon>Panicoideae</taxon>
        <taxon>Panicodae</taxon>
        <taxon>Paniceae</taxon>
        <taxon>Panicinae</taxon>
        <taxon>Panicum</taxon>
        <taxon>Panicum sect. Hiantes</taxon>
    </lineage>
</organism>